<dbReference type="AlphaFoldDB" id="A0A8J5X7L0"/>
<dbReference type="OrthoDB" id="10411482at2759"/>
<protein>
    <submittedName>
        <fullName evidence="2">Uncharacterized protein</fullName>
    </submittedName>
</protein>
<reference evidence="2" key="1">
    <citation type="submission" date="2021-05" db="EMBL/GenBank/DDBJ databases">
        <title>The genome of the haptophyte Pavlova lutheri (Diacronema luteri, Pavlovales) - a model for lipid biosynthesis in eukaryotic algae.</title>
        <authorList>
            <person name="Hulatt C.J."/>
            <person name="Posewitz M.C."/>
        </authorList>
    </citation>
    <scope>NUCLEOTIDE SEQUENCE</scope>
    <source>
        <strain evidence="2">NIVA-4/92</strain>
    </source>
</reference>
<comment type="caution">
    <text evidence="2">The sequence shown here is derived from an EMBL/GenBank/DDBJ whole genome shotgun (WGS) entry which is preliminary data.</text>
</comment>
<proteinExistence type="predicted"/>
<dbReference type="Proteomes" id="UP000751190">
    <property type="component" value="Unassembled WGS sequence"/>
</dbReference>
<feature type="region of interest" description="Disordered" evidence="1">
    <location>
        <begin position="301"/>
        <end position="358"/>
    </location>
</feature>
<evidence type="ECO:0000313" key="3">
    <source>
        <dbReference type="Proteomes" id="UP000751190"/>
    </source>
</evidence>
<dbReference type="EMBL" id="JAGTXO010000028">
    <property type="protein sequence ID" value="KAG8461133.1"/>
    <property type="molecule type" value="Genomic_DNA"/>
</dbReference>
<name>A0A8J5X7L0_DIALT</name>
<keyword evidence="3" id="KW-1185">Reference proteome</keyword>
<sequence length="413" mass="43264">MPTVHEKFATLFDVHAQPTAQPTAHTRAFSGVAATSFPSGTFGLGASGAGGAGFDFASPHPIYGFGNASLRFNTVEFPGQRHGLSNKQVIELADGPPLAVGDMAPGALSNTLPAYAAKFVPEDGRAWGRTPAFGPVDTTKAYILPKPHFVNGRLTEPDVVEVAVPRGAAPTGGATHEVPTGIITPLERREALAFEKSLQRARLAHRAEKSEAVRRAQLARTVHPHGLAGVEAPGTSGTHIYATATVALERDAAAAGARMAARADFLRARGNSAVGHPLLEHAEDGGAGAGSGGARERLFQSRARAPHSADAWGSRGESYEFAPSAKSHPVRLPGNTQERPLRPPGGARAEANHNAREGGRNWDIISGVEKSVRCAGPERLDRWRAHESHFAAANAAASKWPGGLGKYGPPTVR</sequence>
<evidence type="ECO:0000256" key="1">
    <source>
        <dbReference type="SAM" id="MobiDB-lite"/>
    </source>
</evidence>
<accession>A0A8J5X7L0</accession>
<gene>
    <name evidence="2" type="ORF">KFE25_003702</name>
</gene>
<organism evidence="2 3">
    <name type="scientific">Diacronema lutheri</name>
    <name type="common">Unicellular marine alga</name>
    <name type="synonym">Monochrysis lutheri</name>
    <dbReference type="NCBI Taxonomy" id="2081491"/>
    <lineage>
        <taxon>Eukaryota</taxon>
        <taxon>Haptista</taxon>
        <taxon>Haptophyta</taxon>
        <taxon>Pavlovophyceae</taxon>
        <taxon>Pavlovales</taxon>
        <taxon>Pavlovaceae</taxon>
        <taxon>Diacronema</taxon>
    </lineage>
</organism>
<evidence type="ECO:0000313" key="2">
    <source>
        <dbReference type="EMBL" id="KAG8461133.1"/>
    </source>
</evidence>